<keyword evidence="8" id="KW-1185">Reference proteome</keyword>
<dbReference type="Pfam" id="PF00933">
    <property type="entry name" value="Glyco_hydro_3"/>
    <property type="match status" value="1"/>
</dbReference>
<comment type="catalytic activity">
    <reaction evidence="1">
        <text>Hydrolysis of terminal non-reducing N-acetyl-D-hexosamine residues in N-acetyl-beta-D-hexosaminides.</text>
        <dbReference type="EC" id="3.2.1.52"/>
    </reaction>
</comment>
<keyword evidence="4" id="KW-0378">Hydrolase</keyword>
<dbReference type="PANTHER" id="PTHR30480">
    <property type="entry name" value="BETA-HEXOSAMINIDASE-RELATED"/>
    <property type="match status" value="1"/>
</dbReference>
<dbReference type="Gene3D" id="3.20.20.300">
    <property type="entry name" value="Glycoside hydrolase, family 3, N-terminal domain"/>
    <property type="match status" value="1"/>
</dbReference>
<evidence type="ECO:0000256" key="1">
    <source>
        <dbReference type="ARBA" id="ARBA00001231"/>
    </source>
</evidence>
<dbReference type="EMBL" id="BOQN01000072">
    <property type="protein sequence ID" value="GIM94014.1"/>
    <property type="molecule type" value="Genomic_DNA"/>
</dbReference>
<evidence type="ECO:0000313" key="8">
    <source>
        <dbReference type="Proteomes" id="UP000677082"/>
    </source>
</evidence>
<dbReference type="AlphaFoldDB" id="A0A919TDI1"/>
<dbReference type="Proteomes" id="UP000677082">
    <property type="component" value="Unassembled WGS sequence"/>
</dbReference>
<proteinExistence type="inferred from homology"/>
<evidence type="ECO:0000256" key="2">
    <source>
        <dbReference type="ARBA" id="ARBA00005336"/>
    </source>
</evidence>
<gene>
    <name evidence="7" type="ORF">Ato02nite_058070</name>
</gene>
<evidence type="ECO:0000256" key="5">
    <source>
        <dbReference type="ARBA" id="ARBA00023295"/>
    </source>
</evidence>
<comment type="similarity">
    <text evidence="2">Belongs to the glycosyl hydrolase 3 family.</text>
</comment>
<organism evidence="7 8">
    <name type="scientific">Paractinoplanes toevensis</name>
    <dbReference type="NCBI Taxonomy" id="571911"/>
    <lineage>
        <taxon>Bacteria</taxon>
        <taxon>Bacillati</taxon>
        <taxon>Actinomycetota</taxon>
        <taxon>Actinomycetes</taxon>
        <taxon>Micromonosporales</taxon>
        <taxon>Micromonosporaceae</taxon>
        <taxon>Paractinoplanes</taxon>
    </lineage>
</organism>
<reference evidence="7 8" key="1">
    <citation type="submission" date="2021-03" db="EMBL/GenBank/DDBJ databases">
        <title>Whole genome shotgun sequence of Actinoplanes toevensis NBRC 105298.</title>
        <authorList>
            <person name="Komaki H."/>
            <person name="Tamura T."/>
        </authorList>
    </citation>
    <scope>NUCLEOTIDE SEQUENCE [LARGE SCALE GENOMIC DNA]</scope>
    <source>
        <strain evidence="7 8">NBRC 105298</strain>
    </source>
</reference>
<feature type="domain" description="Glycoside hydrolase family 3 N-terminal" evidence="6">
    <location>
        <begin position="28"/>
        <end position="328"/>
    </location>
</feature>
<name>A0A919TDI1_9ACTN</name>
<dbReference type="InterPro" id="IPR036962">
    <property type="entry name" value="Glyco_hydro_3_N_sf"/>
</dbReference>
<comment type="caution">
    <text evidence="7">The sequence shown here is derived from an EMBL/GenBank/DDBJ whole genome shotgun (WGS) entry which is preliminary data.</text>
</comment>
<dbReference type="EC" id="3.2.1.52" evidence="3"/>
<sequence length="341" mass="35250">MTRTLGRLGPAELAGQVLMIGTSVNAPSGLGDTVRRYHLGGVFLHGRSTHTAGQLRSDIAELQKRAQLPLLVSLDQEGGNVQTLKGPDFPRIPTAEQLGAGPAAKLRSTTTDSARRLAAIGVTINLAPVADTVPASLGERNPPIGYWHRQYGSDPAKVAASIRTIVPASQDAGVLTVVKHFPGLGRVTANTDTSAKAVDNTATDKDPYLGPFVEGIKAGSGGVMISSARYPRLDPSAIAAFSAPIVTGLLRQRLGYQGLIMSDDLGAAVALGSVPAGQRAVRFVAAGGDLVLTIRPSDAAPMAAALIERAAGDPPFRARLTDAARHVLAAKDRAGLLSCAD</sequence>
<evidence type="ECO:0000256" key="3">
    <source>
        <dbReference type="ARBA" id="ARBA00012663"/>
    </source>
</evidence>
<dbReference type="GO" id="GO:0009254">
    <property type="term" value="P:peptidoglycan turnover"/>
    <property type="evidence" value="ECO:0007669"/>
    <property type="project" value="TreeGrafter"/>
</dbReference>
<dbReference type="PROSITE" id="PS00775">
    <property type="entry name" value="GLYCOSYL_HYDROL_F3"/>
    <property type="match status" value="1"/>
</dbReference>
<dbReference type="SUPFAM" id="SSF51445">
    <property type="entry name" value="(Trans)glycosidases"/>
    <property type="match status" value="1"/>
</dbReference>
<dbReference type="InterPro" id="IPR019800">
    <property type="entry name" value="Glyco_hydro_3_AS"/>
</dbReference>
<dbReference type="InterPro" id="IPR017853">
    <property type="entry name" value="GH"/>
</dbReference>
<dbReference type="InterPro" id="IPR001764">
    <property type="entry name" value="Glyco_hydro_3_N"/>
</dbReference>
<evidence type="ECO:0000256" key="4">
    <source>
        <dbReference type="ARBA" id="ARBA00022801"/>
    </source>
</evidence>
<evidence type="ECO:0000313" key="7">
    <source>
        <dbReference type="EMBL" id="GIM94014.1"/>
    </source>
</evidence>
<dbReference type="PANTHER" id="PTHR30480:SF13">
    <property type="entry name" value="BETA-HEXOSAMINIDASE"/>
    <property type="match status" value="1"/>
</dbReference>
<dbReference type="GO" id="GO:0005975">
    <property type="term" value="P:carbohydrate metabolic process"/>
    <property type="evidence" value="ECO:0007669"/>
    <property type="project" value="InterPro"/>
</dbReference>
<dbReference type="GO" id="GO:0004563">
    <property type="term" value="F:beta-N-acetylhexosaminidase activity"/>
    <property type="evidence" value="ECO:0007669"/>
    <property type="project" value="UniProtKB-EC"/>
</dbReference>
<accession>A0A919TDI1</accession>
<dbReference type="InterPro" id="IPR050226">
    <property type="entry name" value="NagZ_Beta-hexosaminidase"/>
</dbReference>
<evidence type="ECO:0000259" key="6">
    <source>
        <dbReference type="Pfam" id="PF00933"/>
    </source>
</evidence>
<keyword evidence="5" id="KW-0326">Glycosidase</keyword>
<protein>
    <recommendedName>
        <fullName evidence="3">beta-N-acetylhexosaminidase</fullName>
        <ecNumber evidence="3">3.2.1.52</ecNumber>
    </recommendedName>
</protein>